<comment type="caution">
    <text evidence="5">The sequence shown here is derived from an EMBL/GenBank/DDBJ whole genome shotgun (WGS) entry which is preliminary data.</text>
</comment>
<name>A0A561B7P5_9ACTN</name>
<dbReference type="RefSeq" id="WP_145813510.1">
    <property type="nucleotide sequence ID" value="NZ_VIVK01000002.1"/>
</dbReference>
<dbReference type="InterPro" id="IPR051011">
    <property type="entry name" value="Metal_resp_trans_reg"/>
</dbReference>
<evidence type="ECO:0000313" key="5">
    <source>
        <dbReference type="EMBL" id="TWD74722.1"/>
    </source>
</evidence>
<dbReference type="EMBL" id="VIVK01000002">
    <property type="protein sequence ID" value="TWD74722.1"/>
    <property type="molecule type" value="Genomic_DNA"/>
</dbReference>
<sequence>MLRIHFTAEDLARTTLAAEPDPLWELLLSLHMLQVNDGPVPFGTWRQRIRRRLPRDLVAPLAALAPPVGYSPDFLTPSEEPIGTGDFGTSLNLMLSTPRKRIQHDLSKLAARPAAAGWVRHLAEGGAEPLNRLGHVARAYHQGALAPYWASLSAAVRADHRERATQLATGGVGSVLAGIHPRARWRDQVLEIEPFADQDLHLDGRGLRLQPSYFCWRQPTKLENHDLSPVLVFPITTAGGLVRGDQVIEDTQQRLGALLGRTRAAVLALTVKGCTTTELANACDITLATASHQTAVLRGAGLIESQRQGKSVLHLATPLGLALLEGRGPSASESGSPELPDHGP</sequence>
<dbReference type="CDD" id="cd00090">
    <property type="entry name" value="HTH_ARSR"/>
    <property type="match status" value="1"/>
</dbReference>
<evidence type="ECO:0000256" key="1">
    <source>
        <dbReference type="ARBA" id="ARBA00023015"/>
    </source>
</evidence>
<keyword evidence="6" id="KW-1185">Reference proteome</keyword>
<dbReference type="AlphaFoldDB" id="A0A561B7P5"/>
<dbReference type="InterPro" id="IPR036388">
    <property type="entry name" value="WH-like_DNA-bd_sf"/>
</dbReference>
<dbReference type="GO" id="GO:0003700">
    <property type="term" value="F:DNA-binding transcription factor activity"/>
    <property type="evidence" value="ECO:0007669"/>
    <property type="project" value="InterPro"/>
</dbReference>
<dbReference type="PANTHER" id="PTHR43132">
    <property type="entry name" value="ARSENICAL RESISTANCE OPERON REPRESSOR ARSR-RELATED"/>
    <property type="match status" value="1"/>
</dbReference>
<reference evidence="5 6" key="1">
    <citation type="submission" date="2019-06" db="EMBL/GenBank/DDBJ databases">
        <title>Sequencing the genomes of 1000 actinobacteria strains.</title>
        <authorList>
            <person name="Klenk H.-P."/>
        </authorList>
    </citation>
    <scope>NUCLEOTIDE SEQUENCE [LARGE SCALE GENOMIC DNA]</scope>
    <source>
        <strain evidence="5 6">DSM 24683</strain>
    </source>
</reference>
<dbReference type="GO" id="GO:0003677">
    <property type="term" value="F:DNA binding"/>
    <property type="evidence" value="ECO:0007669"/>
    <property type="project" value="UniProtKB-KW"/>
</dbReference>
<protein>
    <submittedName>
        <fullName evidence="5">DNA-binding transcriptional ArsR family regulator</fullName>
    </submittedName>
</protein>
<organism evidence="5 6">
    <name type="scientific">Kribbella amoyensis</name>
    <dbReference type="NCBI Taxonomy" id="996641"/>
    <lineage>
        <taxon>Bacteria</taxon>
        <taxon>Bacillati</taxon>
        <taxon>Actinomycetota</taxon>
        <taxon>Actinomycetes</taxon>
        <taxon>Propionibacteriales</taxon>
        <taxon>Kribbellaceae</taxon>
        <taxon>Kribbella</taxon>
    </lineage>
</organism>
<dbReference type="SMART" id="SM00418">
    <property type="entry name" value="HTH_ARSR"/>
    <property type="match status" value="1"/>
</dbReference>
<evidence type="ECO:0000256" key="2">
    <source>
        <dbReference type="ARBA" id="ARBA00023125"/>
    </source>
</evidence>
<dbReference type="OrthoDB" id="3808065at2"/>
<keyword evidence="3" id="KW-0804">Transcription</keyword>
<evidence type="ECO:0000259" key="4">
    <source>
        <dbReference type="SMART" id="SM00418"/>
    </source>
</evidence>
<keyword evidence="2 5" id="KW-0238">DNA-binding</keyword>
<dbReference type="SUPFAM" id="SSF46785">
    <property type="entry name" value="Winged helix' DNA-binding domain"/>
    <property type="match status" value="1"/>
</dbReference>
<keyword evidence="1" id="KW-0805">Transcription regulation</keyword>
<dbReference type="Pfam" id="PF12840">
    <property type="entry name" value="HTH_20"/>
    <property type="match status" value="1"/>
</dbReference>
<evidence type="ECO:0000256" key="3">
    <source>
        <dbReference type="ARBA" id="ARBA00023163"/>
    </source>
</evidence>
<dbReference type="Gene3D" id="1.10.10.10">
    <property type="entry name" value="Winged helix-like DNA-binding domain superfamily/Winged helix DNA-binding domain"/>
    <property type="match status" value="1"/>
</dbReference>
<evidence type="ECO:0000313" key="6">
    <source>
        <dbReference type="Proteomes" id="UP000318380"/>
    </source>
</evidence>
<dbReference type="InterPro" id="IPR001845">
    <property type="entry name" value="HTH_ArsR_DNA-bd_dom"/>
</dbReference>
<dbReference type="InterPro" id="IPR036390">
    <property type="entry name" value="WH_DNA-bd_sf"/>
</dbReference>
<gene>
    <name evidence="5" type="ORF">FB561_6153</name>
</gene>
<dbReference type="InterPro" id="IPR011991">
    <property type="entry name" value="ArsR-like_HTH"/>
</dbReference>
<proteinExistence type="predicted"/>
<dbReference type="Proteomes" id="UP000318380">
    <property type="component" value="Unassembled WGS sequence"/>
</dbReference>
<feature type="domain" description="HTH arsR-type" evidence="4">
    <location>
        <begin position="253"/>
        <end position="324"/>
    </location>
</feature>
<dbReference type="PANTHER" id="PTHR43132:SF8">
    <property type="entry name" value="HTH-TYPE TRANSCRIPTIONAL REGULATOR KMTR"/>
    <property type="match status" value="1"/>
</dbReference>
<accession>A0A561B7P5</accession>